<dbReference type="InterPro" id="IPR001661">
    <property type="entry name" value="Glyco_hydro_37"/>
</dbReference>
<dbReference type="Proteomes" id="UP000225706">
    <property type="component" value="Unassembled WGS sequence"/>
</dbReference>
<dbReference type="AlphaFoldDB" id="A0A2B4SNL8"/>
<organism evidence="8 9">
    <name type="scientific">Stylophora pistillata</name>
    <name type="common">Smooth cauliflower coral</name>
    <dbReference type="NCBI Taxonomy" id="50429"/>
    <lineage>
        <taxon>Eukaryota</taxon>
        <taxon>Metazoa</taxon>
        <taxon>Cnidaria</taxon>
        <taxon>Anthozoa</taxon>
        <taxon>Hexacorallia</taxon>
        <taxon>Scleractinia</taxon>
        <taxon>Astrocoeniina</taxon>
        <taxon>Pocilloporidae</taxon>
        <taxon>Stylophora</taxon>
    </lineage>
</organism>
<evidence type="ECO:0000256" key="3">
    <source>
        <dbReference type="ARBA" id="ARBA00012757"/>
    </source>
</evidence>
<dbReference type="InterPro" id="IPR008928">
    <property type="entry name" value="6-hairpin_glycosidase_sf"/>
</dbReference>
<sequence>MEGEGQAYQHLPTVDCLLVSGLPTCRLMQAFIFKGITAEKPACNSEIFCRGDLLHTVQMARIFNDSKTFVDMRLRRDKADVLQAFKALGPSGNISKEQVIRFVNDNFHPIGHDLQAWTPLDWQENPAFIDCIKDKNLKTFASKLNELWKKLGRKISEDARTNPTRSSLILVTNPFVVPGGRFREYYYWDSYWVVNGLLVCGMKDTVKGMIDNFIQLVNTYGFVPNGGRIYYTNRSQPPFLIPTVGLYLNKTGDVDYVKSILNALEKEYIFWRRHRTVEVEVSSGKYNLSIYAANMDTPRPESYYEDFHTAQEVPEDARSTLFQDIASAAESGWDFSTRWFNHTDRKRGSLRSTQTRQIIPTDLNSILFACENLLEKFFRMTGNTAKADEYKIFSEVRAAAIEAVLWDEKGLWLDYDRQLKKRRGDFYASSVVPLWAGVLRGNVARETMVLRTLKRLKVLDYPGGLPTSLLSSGQQWDFPNAWPPLQHMLITGLAESRGEGMKEEALNFAQKWITANYKAWRATGHMFEKFNVSVQGTPGGGGEYDIQVGFGWTNGVILDLLQRYPDKLVSGQEHTSQVINPPPKARGNLVVATSTSLICNIILIVFGI</sequence>
<dbReference type="EC" id="3.2.1.28" evidence="3 7"/>
<dbReference type="GO" id="GO:0005993">
    <property type="term" value="P:trehalose catabolic process"/>
    <property type="evidence" value="ECO:0007669"/>
    <property type="project" value="TreeGrafter"/>
</dbReference>
<evidence type="ECO:0000313" key="8">
    <source>
        <dbReference type="EMBL" id="PFX30719.1"/>
    </source>
</evidence>
<keyword evidence="9" id="KW-1185">Reference proteome</keyword>
<evidence type="ECO:0000256" key="7">
    <source>
        <dbReference type="RuleBase" id="RU361180"/>
    </source>
</evidence>
<dbReference type="SUPFAM" id="SSF48208">
    <property type="entry name" value="Six-hairpin glycosidases"/>
    <property type="match status" value="1"/>
</dbReference>
<dbReference type="PANTHER" id="PTHR23403">
    <property type="entry name" value="TREHALASE"/>
    <property type="match status" value="1"/>
</dbReference>
<comment type="caution">
    <text evidence="8">The sequence shown here is derived from an EMBL/GenBank/DDBJ whole genome shotgun (WGS) entry which is preliminary data.</text>
</comment>
<dbReference type="InterPro" id="IPR018232">
    <property type="entry name" value="Glyco_hydro_37_CS"/>
</dbReference>
<gene>
    <name evidence="8" type="primary">Trehalase</name>
    <name evidence="8" type="ORF">AWC38_SpisGene4496</name>
</gene>
<proteinExistence type="inferred from homology"/>
<evidence type="ECO:0000256" key="1">
    <source>
        <dbReference type="ARBA" id="ARBA00001576"/>
    </source>
</evidence>
<dbReference type="STRING" id="50429.A0A2B4SNL8"/>
<evidence type="ECO:0000256" key="5">
    <source>
        <dbReference type="ARBA" id="ARBA00022801"/>
    </source>
</evidence>
<keyword evidence="5 7" id="KW-0378">Hydrolase</keyword>
<dbReference type="EMBL" id="LSMT01000046">
    <property type="protein sequence ID" value="PFX30719.1"/>
    <property type="molecule type" value="Genomic_DNA"/>
</dbReference>
<dbReference type="GO" id="GO:0004555">
    <property type="term" value="F:alpha,alpha-trehalase activity"/>
    <property type="evidence" value="ECO:0007669"/>
    <property type="project" value="UniProtKB-EC"/>
</dbReference>
<protein>
    <recommendedName>
        <fullName evidence="4 7">Trehalase</fullName>
        <ecNumber evidence="3 7">3.2.1.28</ecNumber>
    </recommendedName>
    <alternativeName>
        <fullName evidence="7">Alpha-trehalose glucohydrolase</fullName>
    </alternativeName>
</protein>
<keyword evidence="6 7" id="KW-0326">Glycosidase</keyword>
<reference evidence="9" key="1">
    <citation type="journal article" date="2017" name="bioRxiv">
        <title>Comparative analysis of the genomes of Stylophora pistillata and Acropora digitifera provides evidence for extensive differences between species of corals.</title>
        <authorList>
            <person name="Voolstra C.R."/>
            <person name="Li Y."/>
            <person name="Liew Y.J."/>
            <person name="Baumgarten S."/>
            <person name="Zoccola D."/>
            <person name="Flot J.-F."/>
            <person name="Tambutte S."/>
            <person name="Allemand D."/>
            <person name="Aranda M."/>
        </authorList>
    </citation>
    <scope>NUCLEOTIDE SEQUENCE [LARGE SCALE GENOMIC DNA]</scope>
</reference>
<dbReference type="PROSITE" id="PS00928">
    <property type="entry name" value="TREHALASE_2"/>
    <property type="match status" value="1"/>
</dbReference>
<dbReference type="OrthoDB" id="3542292at2759"/>
<dbReference type="PROSITE" id="PS00927">
    <property type="entry name" value="TREHALASE_1"/>
    <property type="match status" value="1"/>
</dbReference>
<dbReference type="PANTHER" id="PTHR23403:SF1">
    <property type="entry name" value="TREHALASE"/>
    <property type="match status" value="1"/>
</dbReference>
<name>A0A2B4SNL8_STYPI</name>
<comment type="similarity">
    <text evidence="2 7">Belongs to the glycosyl hydrolase 37 family.</text>
</comment>
<dbReference type="Gene3D" id="1.50.10.10">
    <property type="match status" value="1"/>
</dbReference>
<evidence type="ECO:0000256" key="6">
    <source>
        <dbReference type="ARBA" id="ARBA00023295"/>
    </source>
</evidence>
<evidence type="ECO:0000256" key="4">
    <source>
        <dbReference type="ARBA" id="ARBA00019905"/>
    </source>
</evidence>
<dbReference type="PRINTS" id="PR00744">
    <property type="entry name" value="GLHYDRLASE37"/>
</dbReference>
<dbReference type="Pfam" id="PF01204">
    <property type="entry name" value="Trehalase"/>
    <property type="match status" value="1"/>
</dbReference>
<evidence type="ECO:0000256" key="2">
    <source>
        <dbReference type="ARBA" id="ARBA00005615"/>
    </source>
</evidence>
<comment type="catalytic activity">
    <reaction evidence="1 7">
        <text>alpha,alpha-trehalose + H2O = alpha-D-glucose + beta-D-glucose</text>
        <dbReference type="Rhea" id="RHEA:32675"/>
        <dbReference type="ChEBI" id="CHEBI:15377"/>
        <dbReference type="ChEBI" id="CHEBI:15903"/>
        <dbReference type="ChEBI" id="CHEBI:16551"/>
        <dbReference type="ChEBI" id="CHEBI:17925"/>
        <dbReference type="EC" id="3.2.1.28"/>
    </reaction>
</comment>
<accession>A0A2B4SNL8</accession>
<evidence type="ECO:0000313" key="9">
    <source>
        <dbReference type="Proteomes" id="UP000225706"/>
    </source>
</evidence>
<dbReference type="InterPro" id="IPR012341">
    <property type="entry name" value="6hp_glycosidase-like_sf"/>
</dbReference>